<accession>A0AA95NF77</accession>
<sequence>MAQQINLLTPILLAPRRLFSAVAMLQGLLLLLGGGLLISVTLIWQSKQTSAALAEAHLQARNERQALQQAMAALPGGGDGTALRQQLAQLKEDNARQAQALSDWQSGLPQAGRSHADLLRMLAQTTPATVWLQELRWNGERLQLEGRTLAPASLQPWLARLSAHPLLQGQQLAAVRVERQAGGGSGALRFGDEAAPVGMAEATGQAVWAFRVVSAMPAASAASPVTSAASGRQP</sequence>
<dbReference type="InterPro" id="IPR007813">
    <property type="entry name" value="PilN"/>
</dbReference>
<protein>
    <submittedName>
        <fullName evidence="2">PilN domain-containing protein</fullName>
    </submittedName>
</protein>
<dbReference type="RefSeq" id="WP_285232061.1">
    <property type="nucleotide sequence ID" value="NZ_CP116346.1"/>
</dbReference>
<evidence type="ECO:0000313" key="3">
    <source>
        <dbReference type="Proteomes" id="UP001177769"/>
    </source>
</evidence>
<evidence type="ECO:0000256" key="1">
    <source>
        <dbReference type="SAM" id="Phobius"/>
    </source>
</evidence>
<gene>
    <name evidence="2" type="ORF">PFX98_19035</name>
</gene>
<organism evidence="2 3">
    <name type="scientific">Paucibacter sediminis</name>
    <dbReference type="NCBI Taxonomy" id="3019553"/>
    <lineage>
        <taxon>Bacteria</taxon>
        <taxon>Pseudomonadati</taxon>
        <taxon>Pseudomonadota</taxon>
        <taxon>Betaproteobacteria</taxon>
        <taxon>Burkholderiales</taxon>
        <taxon>Sphaerotilaceae</taxon>
        <taxon>Roseateles</taxon>
    </lineage>
</organism>
<dbReference type="KEGG" id="pais:PFX98_19035"/>
<proteinExistence type="predicted"/>
<dbReference type="AlphaFoldDB" id="A0AA95NF77"/>
<keyword evidence="3" id="KW-1185">Reference proteome</keyword>
<feature type="transmembrane region" description="Helical" evidence="1">
    <location>
        <begin position="21"/>
        <end position="44"/>
    </location>
</feature>
<reference evidence="2" key="1">
    <citation type="submission" date="2023-01" db="EMBL/GenBank/DDBJ databases">
        <title>Whole genome sequence of Paucibacter sp. S2-9 isolated from pond sediment.</title>
        <authorList>
            <person name="Jung J.Y."/>
        </authorList>
    </citation>
    <scope>NUCLEOTIDE SEQUENCE</scope>
    <source>
        <strain evidence="2">S2-9</strain>
    </source>
</reference>
<dbReference type="Proteomes" id="UP001177769">
    <property type="component" value="Chromosome"/>
</dbReference>
<dbReference type="Pfam" id="PF05137">
    <property type="entry name" value="PilN"/>
    <property type="match status" value="1"/>
</dbReference>
<keyword evidence="1" id="KW-1133">Transmembrane helix</keyword>
<dbReference type="EMBL" id="CP116346">
    <property type="protein sequence ID" value="WIT10983.1"/>
    <property type="molecule type" value="Genomic_DNA"/>
</dbReference>
<keyword evidence="1" id="KW-0812">Transmembrane</keyword>
<keyword evidence="1" id="KW-0472">Membrane</keyword>
<evidence type="ECO:0000313" key="2">
    <source>
        <dbReference type="EMBL" id="WIT10983.1"/>
    </source>
</evidence>
<name>A0AA95NF77_9BURK</name>